<dbReference type="Gene3D" id="1.10.150.50">
    <property type="entry name" value="Transcription Factor, Ets-1"/>
    <property type="match status" value="1"/>
</dbReference>
<reference evidence="1 2" key="1">
    <citation type="submission" date="2021-06" db="EMBL/GenBank/DDBJ databases">
        <authorList>
            <person name="Kallberg Y."/>
            <person name="Tangrot J."/>
            <person name="Rosling A."/>
        </authorList>
    </citation>
    <scope>NUCLEOTIDE SEQUENCE [LARGE SCALE GENOMIC DNA]</scope>
    <source>
        <strain evidence="1 2">120-4 pot B 10/14</strain>
    </source>
</reference>
<proteinExistence type="predicted"/>
<name>A0ABN7XAH6_GIGMA</name>
<sequence length="76" mass="8803">MSENINLPSVDDVQEWKKAGVIKFLQENKDKLDLDDDDIEIIKKNKVAGPDLLNYSKEEFRECGLQMGPAKRIFDY</sequence>
<feature type="non-terminal residue" evidence="1">
    <location>
        <position position="76"/>
    </location>
</feature>
<dbReference type="Proteomes" id="UP000789901">
    <property type="component" value="Unassembled WGS sequence"/>
</dbReference>
<evidence type="ECO:0000313" key="2">
    <source>
        <dbReference type="Proteomes" id="UP000789901"/>
    </source>
</evidence>
<evidence type="ECO:0000313" key="1">
    <source>
        <dbReference type="EMBL" id="CAG8850969.1"/>
    </source>
</evidence>
<dbReference type="EMBL" id="CAJVQB010103591">
    <property type="protein sequence ID" value="CAG8850969.1"/>
    <property type="molecule type" value="Genomic_DNA"/>
</dbReference>
<protein>
    <submittedName>
        <fullName evidence="1">3312_t:CDS:1</fullName>
    </submittedName>
</protein>
<organism evidence="1 2">
    <name type="scientific">Gigaspora margarita</name>
    <dbReference type="NCBI Taxonomy" id="4874"/>
    <lineage>
        <taxon>Eukaryota</taxon>
        <taxon>Fungi</taxon>
        <taxon>Fungi incertae sedis</taxon>
        <taxon>Mucoromycota</taxon>
        <taxon>Glomeromycotina</taxon>
        <taxon>Glomeromycetes</taxon>
        <taxon>Diversisporales</taxon>
        <taxon>Gigasporaceae</taxon>
        <taxon>Gigaspora</taxon>
    </lineage>
</organism>
<keyword evidence="2" id="KW-1185">Reference proteome</keyword>
<dbReference type="InterPro" id="IPR013761">
    <property type="entry name" value="SAM/pointed_sf"/>
</dbReference>
<accession>A0ABN7XAH6</accession>
<dbReference type="SUPFAM" id="SSF47769">
    <property type="entry name" value="SAM/Pointed domain"/>
    <property type="match status" value="1"/>
</dbReference>
<comment type="caution">
    <text evidence="1">The sequence shown here is derived from an EMBL/GenBank/DDBJ whole genome shotgun (WGS) entry which is preliminary data.</text>
</comment>
<gene>
    <name evidence="1" type="ORF">GMARGA_LOCUS40491</name>
</gene>